<feature type="transmembrane region" description="Helical" evidence="5">
    <location>
        <begin position="363"/>
        <end position="386"/>
    </location>
</feature>
<dbReference type="Gene3D" id="1.20.1250.20">
    <property type="entry name" value="MFS general substrate transporter like domains"/>
    <property type="match status" value="2"/>
</dbReference>
<dbReference type="InterPro" id="IPR036259">
    <property type="entry name" value="MFS_trans_sf"/>
</dbReference>
<name>A0ABV6MMI9_9PSEU</name>
<organism evidence="7 8">
    <name type="scientific">Kutzneria chonburiensis</name>
    <dbReference type="NCBI Taxonomy" id="1483604"/>
    <lineage>
        <taxon>Bacteria</taxon>
        <taxon>Bacillati</taxon>
        <taxon>Actinomycetota</taxon>
        <taxon>Actinomycetes</taxon>
        <taxon>Pseudonocardiales</taxon>
        <taxon>Pseudonocardiaceae</taxon>
        <taxon>Kutzneria</taxon>
    </lineage>
</organism>
<feature type="transmembrane region" description="Helical" evidence="5">
    <location>
        <begin position="304"/>
        <end position="321"/>
    </location>
</feature>
<keyword evidence="3 5" id="KW-1133">Transmembrane helix</keyword>
<dbReference type="PROSITE" id="PS50850">
    <property type="entry name" value="MFS"/>
    <property type="match status" value="1"/>
</dbReference>
<evidence type="ECO:0000313" key="8">
    <source>
        <dbReference type="Proteomes" id="UP001589810"/>
    </source>
</evidence>
<evidence type="ECO:0000256" key="3">
    <source>
        <dbReference type="ARBA" id="ARBA00022989"/>
    </source>
</evidence>
<dbReference type="CDD" id="cd17365">
    <property type="entry name" value="MFS_PcaK_like"/>
    <property type="match status" value="1"/>
</dbReference>
<dbReference type="RefSeq" id="WP_273942688.1">
    <property type="nucleotide sequence ID" value="NZ_CP097263.1"/>
</dbReference>
<feature type="transmembrane region" description="Helical" evidence="5">
    <location>
        <begin position="272"/>
        <end position="292"/>
    </location>
</feature>
<gene>
    <name evidence="7" type="ORF">ACFFH7_07470</name>
</gene>
<feature type="transmembrane region" description="Helical" evidence="5">
    <location>
        <begin position="392"/>
        <end position="416"/>
    </location>
</feature>
<feature type="transmembrane region" description="Helical" evidence="5">
    <location>
        <begin position="79"/>
        <end position="98"/>
    </location>
</feature>
<comment type="caution">
    <text evidence="7">The sequence shown here is derived from an EMBL/GenBank/DDBJ whole genome shotgun (WGS) entry which is preliminary data.</text>
</comment>
<dbReference type="SUPFAM" id="SSF103473">
    <property type="entry name" value="MFS general substrate transporter"/>
    <property type="match status" value="1"/>
</dbReference>
<proteinExistence type="predicted"/>
<dbReference type="Pfam" id="PF07690">
    <property type="entry name" value="MFS_1"/>
    <property type="match status" value="1"/>
</dbReference>
<evidence type="ECO:0000259" key="6">
    <source>
        <dbReference type="PROSITE" id="PS50850"/>
    </source>
</evidence>
<feature type="transmembrane region" description="Helical" evidence="5">
    <location>
        <begin position="104"/>
        <end position="126"/>
    </location>
</feature>
<feature type="transmembrane region" description="Helical" evidence="5">
    <location>
        <begin position="327"/>
        <end position="351"/>
    </location>
</feature>
<feature type="transmembrane region" description="Helical" evidence="5">
    <location>
        <begin position="44"/>
        <end position="67"/>
    </location>
</feature>
<reference evidence="7 8" key="1">
    <citation type="submission" date="2024-09" db="EMBL/GenBank/DDBJ databases">
        <authorList>
            <person name="Sun Q."/>
            <person name="Mori K."/>
        </authorList>
    </citation>
    <scope>NUCLEOTIDE SEQUENCE [LARGE SCALE GENOMIC DNA]</scope>
    <source>
        <strain evidence="7 8">TBRC 1432</strain>
    </source>
</reference>
<sequence length="430" mass="44935">MPNRVSRGALWSVVILCAFAVTFDGYDLVVYGTTVPSLLAAWHIGPAQAGTIGSYALIGMLIGALLVGTVTNLIGRRRILVLCMVWFSVCTALCALAPNPEVFGLLRFIAGIGLGGLMPTAAALVVEYAPAGKHNLTYVLMQSGYAVGGILASALAISVIPSLGWQTMYVIGAAPVLAVPFALRWLPESLEYLVLRGRTDDAARLAARLGVEVPTISLSEKRNWLAGLRELAAPGFRMGTILLWLASFSSLLMVYGMNTWLPQIMRQADFPLGSALSFLLVFNLGSIIGSAIGGRAADILGSKPVVAVSFLLAVLSIALLATRPSTVVIYVLSGIAGYGTIGTTNLINVFVTRYYPPTSAAVGIGWSLGVGRLGAILGPVLGGLVLASGASYVWNFYLFAAVAVIGLVATGLVPVAGRQPAAVQLREQTS</sequence>
<evidence type="ECO:0000256" key="5">
    <source>
        <dbReference type="SAM" id="Phobius"/>
    </source>
</evidence>
<dbReference type="InterPro" id="IPR020846">
    <property type="entry name" value="MFS_dom"/>
</dbReference>
<dbReference type="PANTHER" id="PTHR23508">
    <property type="entry name" value="CARBOXYLIC ACID TRANSPORTER PROTEIN HOMOLOG"/>
    <property type="match status" value="1"/>
</dbReference>
<keyword evidence="8" id="KW-1185">Reference proteome</keyword>
<keyword evidence="2 5" id="KW-0812">Transmembrane</keyword>
<accession>A0ABV6MMI9</accession>
<feature type="transmembrane region" description="Helical" evidence="5">
    <location>
        <begin position="138"/>
        <end position="160"/>
    </location>
</feature>
<evidence type="ECO:0000256" key="1">
    <source>
        <dbReference type="ARBA" id="ARBA00004651"/>
    </source>
</evidence>
<dbReference type="EMBL" id="JBHLUD010000002">
    <property type="protein sequence ID" value="MFC0541317.1"/>
    <property type="molecule type" value="Genomic_DNA"/>
</dbReference>
<keyword evidence="4 5" id="KW-0472">Membrane</keyword>
<dbReference type="InterPro" id="IPR011701">
    <property type="entry name" value="MFS"/>
</dbReference>
<evidence type="ECO:0000256" key="2">
    <source>
        <dbReference type="ARBA" id="ARBA00022692"/>
    </source>
</evidence>
<feature type="transmembrane region" description="Helical" evidence="5">
    <location>
        <begin position="241"/>
        <end position="260"/>
    </location>
</feature>
<feature type="domain" description="Major facilitator superfamily (MFS) profile" evidence="6">
    <location>
        <begin position="13"/>
        <end position="418"/>
    </location>
</feature>
<feature type="transmembrane region" description="Helical" evidence="5">
    <location>
        <begin position="166"/>
        <end position="186"/>
    </location>
</feature>
<comment type="subcellular location">
    <subcellularLocation>
        <location evidence="1">Cell membrane</location>
        <topology evidence="1">Multi-pass membrane protein</topology>
    </subcellularLocation>
</comment>
<evidence type="ECO:0000256" key="4">
    <source>
        <dbReference type="ARBA" id="ARBA00023136"/>
    </source>
</evidence>
<evidence type="ECO:0000313" key="7">
    <source>
        <dbReference type="EMBL" id="MFC0541317.1"/>
    </source>
</evidence>
<protein>
    <submittedName>
        <fullName evidence="7">MFS transporter</fullName>
    </submittedName>
</protein>
<dbReference type="Proteomes" id="UP001589810">
    <property type="component" value="Unassembled WGS sequence"/>
</dbReference>
<dbReference type="PANTHER" id="PTHR23508:SF10">
    <property type="entry name" value="CARBOXYLIC ACID TRANSPORTER PROTEIN HOMOLOG"/>
    <property type="match status" value="1"/>
</dbReference>